<dbReference type="OrthoDB" id="9802752at2"/>
<dbReference type="PROSITE" id="PS51459">
    <property type="entry name" value="FIDO"/>
    <property type="match status" value="1"/>
</dbReference>
<comment type="caution">
    <text evidence="2">The sequence shown here is derived from an EMBL/GenBank/DDBJ whole genome shotgun (WGS) entry which is preliminary data.</text>
</comment>
<dbReference type="Proteomes" id="UP000480275">
    <property type="component" value="Unassembled WGS sequence"/>
</dbReference>
<evidence type="ECO:0000313" key="2">
    <source>
        <dbReference type="EMBL" id="MQY50304.1"/>
    </source>
</evidence>
<dbReference type="InterPro" id="IPR053737">
    <property type="entry name" value="Type_II_TA_Toxin"/>
</dbReference>
<dbReference type="EMBL" id="WIXJ01000001">
    <property type="protein sequence ID" value="MQY50304.1"/>
    <property type="molecule type" value="Genomic_DNA"/>
</dbReference>
<dbReference type="Gene3D" id="1.20.120.1870">
    <property type="entry name" value="Fic/DOC protein, Fido domain"/>
    <property type="match status" value="1"/>
</dbReference>
<name>A0A6L5JUN0_RHOTE</name>
<dbReference type="InterPro" id="IPR036597">
    <property type="entry name" value="Fido-like_dom_sf"/>
</dbReference>
<evidence type="ECO:0000259" key="1">
    <source>
        <dbReference type="PROSITE" id="PS51459"/>
    </source>
</evidence>
<feature type="domain" description="Fido" evidence="1">
    <location>
        <begin position="7"/>
        <end position="123"/>
    </location>
</feature>
<proteinExistence type="predicted"/>
<protein>
    <submittedName>
        <fullName evidence="2">Type II toxin-antitoxin system death-on-curing family toxin</fullName>
    </submittedName>
</protein>
<dbReference type="Pfam" id="PF02661">
    <property type="entry name" value="Fic"/>
    <property type="match status" value="1"/>
</dbReference>
<dbReference type="AlphaFoldDB" id="A0A6L5JUN0"/>
<dbReference type="InterPro" id="IPR003812">
    <property type="entry name" value="Fido"/>
</dbReference>
<accession>A0A6L5JUN0</accession>
<dbReference type="PIRSF" id="PIRSF018297">
    <property type="entry name" value="Doc"/>
    <property type="match status" value="1"/>
</dbReference>
<dbReference type="SUPFAM" id="SSF140931">
    <property type="entry name" value="Fic-like"/>
    <property type="match status" value="1"/>
</dbReference>
<dbReference type="PANTHER" id="PTHR39426">
    <property type="entry name" value="HOMOLOGY TO DEATH-ON-CURING PROTEIN OF PHAGE P1"/>
    <property type="match status" value="1"/>
</dbReference>
<evidence type="ECO:0000313" key="3">
    <source>
        <dbReference type="Proteomes" id="UP000480275"/>
    </source>
</evidence>
<dbReference type="NCBIfam" id="TIGR01550">
    <property type="entry name" value="DOC_P1"/>
    <property type="match status" value="1"/>
</dbReference>
<gene>
    <name evidence="2" type="ORF">GHK24_00700</name>
</gene>
<reference evidence="2 3" key="1">
    <citation type="submission" date="2019-10" db="EMBL/GenBank/DDBJ databases">
        <title>Whole-genome sequence of the purple nonsulfur photosynthetic bacterium Rhodocyclus tenuis.</title>
        <authorList>
            <person name="Kyndt J.A."/>
            <person name="Meyer T.E."/>
        </authorList>
    </citation>
    <scope>NUCLEOTIDE SEQUENCE [LARGE SCALE GENOMIC DNA]</scope>
    <source>
        <strain evidence="2 3">DSM 110</strain>
    </source>
</reference>
<dbReference type="PANTHER" id="PTHR39426:SF1">
    <property type="entry name" value="HOMOLOGY TO DEATH-ON-CURING PROTEIN OF PHAGE P1"/>
    <property type="match status" value="1"/>
</dbReference>
<sequence>MKKRRWIEEAVVWAIHEAQLAEHGGQVGIRDRGLLESALARPRNLAIYGSPDAADLAAAYGFGIARNHPFIDGNKRTAFVCSELFLLMHGIELQADDAACVSIMLALAAGELPEADFAAWLRATSTAR</sequence>
<dbReference type="GO" id="GO:0016301">
    <property type="term" value="F:kinase activity"/>
    <property type="evidence" value="ECO:0007669"/>
    <property type="project" value="InterPro"/>
</dbReference>
<organism evidence="2 3">
    <name type="scientific">Rhodocyclus tenuis</name>
    <name type="common">Rhodospirillum tenue</name>
    <dbReference type="NCBI Taxonomy" id="1066"/>
    <lineage>
        <taxon>Bacteria</taxon>
        <taxon>Pseudomonadati</taxon>
        <taxon>Pseudomonadota</taxon>
        <taxon>Betaproteobacteria</taxon>
        <taxon>Rhodocyclales</taxon>
        <taxon>Rhodocyclaceae</taxon>
        <taxon>Rhodocyclus</taxon>
    </lineage>
</organism>
<dbReference type="InterPro" id="IPR006440">
    <property type="entry name" value="Doc"/>
</dbReference>